<evidence type="ECO:0000313" key="2">
    <source>
        <dbReference type="Proteomes" id="UP000652760"/>
    </source>
</evidence>
<gene>
    <name evidence="1" type="ORF">JHL17_10465</name>
</gene>
<protein>
    <submittedName>
        <fullName evidence="1">DUF4276 family protein</fullName>
    </submittedName>
</protein>
<dbReference type="InterPro" id="IPR025455">
    <property type="entry name" value="DUF4276"/>
</dbReference>
<organism evidence="1 2">
    <name type="scientific">Azospirillum endophyticum</name>
    <dbReference type="NCBI Taxonomy" id="2800326"/>
    <lineage>
        <taxon>Bacteria</taxon>
        <taxon>Pseudomonadati</taxon>
        <taxon>Pseudomonadota</taxon>
        <taxon>Alphaproteobacteria</taxon>
        <taxon>Rhodospirillales</taxon>
        <taxon>Azospirillaceae</taxon>
        <taxon>Azospirillum</taxon>
    </lineage>
</organism>
<dbReference type="Proteomes" id="UP000652760">
    <property type="component" value="Unassembled WGS sequence"/>
</dbReference>
<dbReference type="EMBL" id="JAENHM010000030">
    <property type="protein sequence ID" value="MBK1837836.1"/>
    <property type="molecule type" value="Genomic_DNA"/>
</dbReference>
<sequence>MTFIAPIVEGQGEGEAVPILLHRIAKHINKSEEDYTKPLLINPPIRIKATAFLKFDAYFSKHVALASAKAKERNGSVLILLDCEDDCPAHLGPRILAKAKAVRDDVPYLVVLASREFETWFMTAAVSLRGYFGLPADLTPPPNPESRRGAKEWLGSRMTSGYDPVTHQHQMTRIFDLEQAKANPSFRRFCERLRMVMLGK</sequence>
<keyword evidence="2" id="KW-1185">Reference proteome</keyword>
<dbReference type="Pfam" id="PF14103">
    <property type="entry name" value="DUF4276"/>
    <property type="match status" value="1"/>
</dbReference>
<evidence type="ECO:0000313" key="1">
    <source>
        <dbReference type="EMBL" id="MBK1837836.1"/>
    </source>
</evidence>
<proteinExistence type="predicted"/>
<comment type="caution">
    <text evidence="1">The sequence shown here is derived from an EMBL/GenBank/DDBJ whole genome shotgun (WGS) entry which is preliminary data.</text>
</comment>
<accession>A0ABS1F350</accession>
<dbReference type="RefSeq" id="WP_200192770.1">
    <property type="nucleotide sequence ID" value="NZ_JAENHM010000030.1"/>
</dbReference>
<name>A0ABS1F350_9PROT</name>
<reference evidence="2" key="1">
    <citation type="submission" date="2021-01" db="EMBL/GenBank/DDBJ databases">
        <title>Genome public.</title>
        <authorList>
            <person name="Liu C."/>
            <person name="Sun Q."/>
        </authorList>
    </citation>
    <scope>NUCLEOTIDE SEQUENCE [LARGE SCALE GENOMIC DNA]</scope>
    <source>
        <strain evidence="2">YIM B02556</strain>
    </source>
</reference>